<dbReference type="Gene3D" id="3.40.50.720">
    <property type="entry name" value="NAD(P)-binding Rossmann-like Domain"/>
    <property type="match status" value="1"/>
</dbReference>
<dbReference type="Proteomes" id="UP001305606">
    <property type="component" value="Chromosome"/>
</dbReference>
<dbReference type="InterPro" id="IPR052718">
    <property type="entry name" value="NmrA-type_oxidoreductase"/>
</dbReference>
<organism evidence="2 3">
    <name type="scientific">Streptomyces luomodiensis</name>
    <dbReference type="NCBI Taxonomy" id="3026192"/>
    <lineage>
        <taxon>Bacteria</taxon>
        <taxon>Bacillati</taxon>
        <taxon>Actinomycetota</taxon>
        <taxon>Actinomycetes</taxon>
        <taxon>Kitasatosporales</taxon>
        <taxon>Streptomycetaceae</taxon>
        <taxon>Streptomyces</taxon>
    </lineage>
</organism>
<dbReference type="CDD" id="cd05269">
    <property type="entry name" value="TMR_SDR_a"/>
    <property type="match status" value="1"/>
</dbReference>
<dbReference type="SUPFAM" id="SSF51735">
    <property type="entry name" value="NAD(P)-binding Rossmann-fold domains"/>
    <property type="match status" value="1"/>
</dbReference>
<keyword evidence="3" id="KW-1185">Reference proteome</keyword>
<dbReference type="InterPro" id="IPR036291">
    <property type="entry name" value="NAD(P)-bd_dom_sf"/>
</dbReference>
<dbReference type="PANTHER" id="PTHR47129">
    <property type="entry name" value="QUINONE OXIDOREDUCTASE 2"/>
    <property type="match status" value="1"/>
</dbReference>
<sequence length="285" mass="29650">MSIVVTGASGQLGRLTVEALLDRGVPAPDIVATSRDVARIKEFADRGVVVRRADFADPDSLEAAFEGADKLLLISTTTVDERVANHRRAIDAAVAAGVSLVAYTSMAHADTATTILAATHRATEEYLRRRAVPSVLLRNSWYLENYTGQLPLVLNSGSVAGAAGQGRISAAARADYAEAAAVVLTTEGHAGKVYELGGDEAFTLAGLATAISAATGRQITYTHLPADEFAHALTGAGLPAELAHVLADADLGMSRGELFTASGDLRRLIGHPTTPLADAIAEALR</sequence>
<name>A0ABY9UNA4_9ACTN</name>
<evidence type="ECO:0000313" key="2">
    <source>
        <dbReference type="EMBL" id="WNE94025.1"/>
    </source>
</evidence>
<dbReference type="InterPro" id="IPR008030">
    <property type="entry name" value="NmrA-like"/>
</dbReference>
<evidence type="ECO:0000259" key="1">
    <source>
        <dbReference type="Pfam" id="PF05368"/>
    </source>
</evidence>
<reference evidence="2 3" key="1">
    <citation type="submission" date="2023-02" db="EMBL/GenBank/DDBJ databases">
        <title>Streptomyces sp. SCA4-21 with antifungal activity against Fusarium oxysporum f. sp. cubense, Streptomyces sp. SCA2-17 with antifungal activity against Fusarium oxysporum f. sp. cubense.</title>
        <authorList>
            <person name="Qi D."/>
        </authorList>
    </citation>
    <scope>NUCLEOTIDE SEQUENCE [LARGE SCALE GENOMIC DNA]</scope>
    <source>
        <strain evidence="2 3">SCA4-21</strain>
    </source>
</reference>
<proteinExistence type="predicted"/>
<dbReference type="RefSeq" id="WP_311033517.1">
    <property type="nucleotide sequence ID" value="NZ_CP117522.1"/>
</dbReference>
<feature type="domain" description="NmrA-like" evidence="1">
    <location>
        <begin position="3"/>
        <end position="243"/>
    </location>
</feature>
<accession>A0ABY9UNA4</accession>
<protein>
    <submittedName>
        <fullName evidence="2">SDR family oxidoreductase</fullName>
    </submittedName>
</protein>
<dbReference type="Gene3D" id="3.90.25.10">
    <property type="entry name" value="UDP-galactose 4-epimerase, domain 1"/>
    <property type="match status" value="1"/>
</dbReference>
<gene>
    <name evidence="2" type="ORF">PS467_01180</name>
</gene>
<dbReference type="Pfam" id="PF05368">
    <property type="entry name" value="NmrA"/>
    <property type="match status" value="1"/>
</dbReference>
<dbReference type="EMBL" id="CP117522">
    <property type="protein sequence ID" value="WNE94025.1"/>
    <property type="molecule type" value="Genomic_DNA"/>
</dbReference>
<dbReference type="PANTHER" id="PTHR47129:SF1">
    <property type="entry name" value="NMRA-LIKE DOMAIN-CONTAINING PROTEIN"/>
    <property type="match status" value="1"/>
</dbReference>
<evidence type="ECO:0000313" key="3">
    <source>
        <dbReference type="Proteomes" id="UP001305606"/>
    </source>
</evidence>